<keyword evidence="1" id="KW-0472">Membrane</keyword>
<feature type="transmembrane region" description="Helical" evidence="1">
    <location>
        <begin position="12"/>
        <end position="30"/>
    </location>
</feature>
<sequence length="86" mass="9975">MSEHVKGELSLFTEFIMSLLFTACLAIFLSKFTDTFPWLAFIGISLGLAIIIFCWEKKKHQWPLFIIGLLLNTLVWSIVLNWSSFF</sequence>
<name>A0A109N0L8_9BACI</name>
<evidence type="ECO:0000313" key="3">
    <source>
        <dbReference type="Proteomes" id="UP000064189"/>
    </source>
</evidence>
<dbReference type="RefSeq" id="WP_061141655.1">
    <property type="nucleotide sequence ID" value="NZ_LNNH01000012.1"/>
</dbReference>
<feature type="transmembrane region" description="Helical" evidence="1">
    <location>
        <begin position="36"/>
        <end position="55"/>
    </location>
</feature>
<proteinExistence type="predicted"/>
<evidence type="ECO:0000313" key="2">
    <source>
        <dbReference type="EMBL" id="KWW21304.1"/>
    </source>
</evidence>
<organism evidence="2 3">
    <name type="scientific">Peribacillus simplex</name>
    <dbReference type="NCBI Taxonomy" id="1478"/>
    <lineage>
        <taxon>Bacteria</taxon>
        <taxon>Bacillati</taxon>
        <taxon>Bacillota</taxon>
        <taxon>Bacilli</taxon>
        <taxon>Bacillales</taxon>
        <taxon>Bacillaceae</taxon>
        <taxon>Peribacillus</taxon>
    </lineage>
</organism>
<evidence type="ECO:0000256" key="1">
    <source>
        <dbReference type="SAM" id="Phobius"/>
    </source>
</evidence>
<accession>A0A109N0L8</accession>
<comment type="caution">
    <text evidence="2">The sequence shown here is derived from an EMBL/GenBank/DDBJ whole genome shotgun (WGS) entry which is preliminary data.</text>
</comment>
<feature type="transmembrane region" description="Helical" evidence="1">
    <location>
        <begin position="62"/>
        <end position="83"/>
    </location>
</feature>
<dbReference type="EMBL" id="LNNH01000012">
    <property type="protein sequence ID" value="KWW21304.1"/>
    <property type="molecule type" value="Genomic_DNA"/>
</dbReference>
<dbReference type="Proteomes" id="UP000064189">
    <property type="component" value="Unassembled WGS sequence"/>
</dbReference>
<reference evidence="2 3" key="1">
    <citation type="submission" date="2015-11" db="EMBL/GenBank/DDBJ databases">
        <title>Genome Sequence of Bacillus simplex strain VanAntwerpen2.</title>
        <authorList>
            <person name="Couger M.B."/>
        </authorList>
    </citation>
    <scope>NUCLEOTIDE SEQUENCE [LARGE SCALE GENOMIC DNA]</scope>
    <source>
        <strain evidence="2 3">VanAntwerpen02</strain>
    </source>
</reference>
<protein>
    <submittedName>
        <fullName evidence="2">Uncharacterized protein</fullName>
    </submittedName>
</protein>
<keyword evidence="1" id="KW-0812">Transmembrane</keyword>
<dbReference type="AlphaFoldDB" id="A0A109N0L8"/>
<gene>
    <name evidence="2" type="ORF">AS888_17070</name>
</gene>
<keyword evidence="1" id="KW-1133">Transmembrane helix</keyword>
<keyword evidence="3" id="KW-1185">Reference proteome</keyword>